<dbReference type="EMBL" id="RXOF01000020">
    <property type="protein sequence ID" value="RTQ45390.1"/>
    <property type="molecule type" value="Genomic_DNA"/>
</dbReference>
<evidence type="ECO:0000256" key="2">
    <source>
        <dbReference type="ARBA" id="ARBA00022692"/>
    </source>
</evidence>
<protein>
    <submittedName>
        <fullName evidence="6">DoxX family protein</fullName>
    </submittedName>
</protein>
<keyword evidence="7" id="KW-1185">Reference proteome</keyword>
<reference evidence="6 7" key="1">
    <citation type="submission" date="2018-12" db="EMBL/GenBank/DDBJ databases">
        <title>Hymenobacter gummosus sp. nov., isolated from a spring.</title>
        <authorList>
            <person name="Nie L."/>
        </authorList>
    </citation>
    <scope>NUCLEOTIDE SEQUENCE [LARGE SCALE GENOMIC DNA]</scope>
    <source>
        <strain evidence="6 7">KCTC 52166</strain>
    </source>
</reference>
<gene>
    <name evidence="6" type="ORF">EJV47_24940</name>
</gene>
<accession>A0A431TVQ5</accession>
<feature type="transmembrane region" description="Helical" evidence="5">
    <location>
        <begin position="12"/>
        <end position="34"/>
    </location>
</feature>
<dbReference type="InterPro" id="IPR032808">
    <property type="entry name" value="DoxX"/>
</dbReference>
<evidence type="ECO:0000256" key="4">
    <source>
        <dbReference type="ARBA" id="ARBA00023136"/>
    </source>
</evidence>
<evidence type="ECO:0000256" key="5">
    <source>
        <dbReference type="SAM" id="Phobius"/>
    </source>
</evidence>
<evidence type="ECO:0000313" key="6">
    <source>
        <dbReference type="EMBL" id="RTQ45390.1"/>
    </source>
</evidence>
<keyword evidence="4 5" id="KW-0472">Membrane</keyword>
<comment type="caution">
    <text evidence="6">The sequence shown here is derived from an EMBL/GenBank/DDBJ whole genome shotgun (WGS) entry which is preliminary data.</text>
</comment>
<comment type="subcellular location">
    <subcellularLocation>
        <location evidence="1">Membrane</location>
        <topology evidence="1">Multi-pass membrane protein</topology>
    </subcellularLocation>
</comment>
<keyword evidence="2 5" id="KW-0812">Transmembrane</keyword>
<name>A0A431TVQ5_9BACT</name>
<feature type="transmembrane region" description="Helical" evidence="5">
    <location>
        <begin position="81"/>
        <end position="102"/>
    </location>
</feature>
<proteinExistence type="predicted"/>
<organism evidence="6 7">
    <name type="scientific">Hymenobacter gummosus</name>
    <dbReference type="NCBI Taxonomy" id="1776032"/>
    <lineage>
        <taxon>Bacteria</taxon>
        <taxon>Pseudomonadati</taxon>
        <taxon>Bacteroidota</taxon>
        <taxon>Cytophagia</taxon>
        <taxon>Cytophagales</taxon>
        <taxon>Hymenobacteraceae</taxon>
        <taxon>Hymenobacter</taxon>
    </lineage>
</organism>
<evidence type="ECO:0000313" key="7">
    <source>
        <dbReference type="Proteomes" id="UP000282184"/>
    </source>
</evidence>
<dbReference type="AlphaFoldDB" id="A0A431TVQ5"/>
<dbReference type="Pfam" id="PF13564">
    <property type="entry name" value="DoxX_2"/>
    <property type="match status" value="1"/>
</dbReference>
<keyword evidence="3 5" id="KW-1133">Transmembrane helix</keyword>
<dbReference type="GO" id="GO:0016020">
    <property type="term" value="C:membrane"/>
    <property type="evidence" value="ECO:0007669"/>
    <property type="project" value="UniProtKB-SubCell"/>
</dbReference>
<feature type="transmembrane region" description="Helical" evidence="5">
    <location>
        <begin position="54"/>
        <end position="74"/>
    </location>
</feature>
<feature type="transmembrane region" description="Helical" evidence="5">
    <location>
        <begin position="108"/>
        <end position="125"/>
    </location>
</feature>
<evidence type="ECO:0000256" key="1">
    <source>
        <dbReference type="ARBA" id="ARBA00004141"/>
    </source>
</evidence>
<dbReference type="RefSeq" id="WP_126695942.1">
    <property type="nucleotide sequence ID" value="NZ_RXOF01000020.1"/>
</dbReference>
<sequence>MTSPQPTRTLNVLLWLVQTLLALLFVGTGLFKLFTPIRELAALWPWAGEQPGLVPLTAAADLLGGLGLVGPALLRIRPQPLTRLAALGCAALQAAAITFHLMRGEQTNTPFNFALLALVLFVFWGRGKAPLGRQN</sequence>
<dbReference type="Proteomes" id="UP000282184">
    <property type="component" value="Unassembled WGS sequence"/>
</dbReference>
<evidence type="ECO:0000256" key="3">
    <source>
        <dbReference type="ARBA" id="ARBA00022989"/>
    </source>
</evidence>